<sequence>MGEHRRWVILCIGIAAQIASVSALFGVPFVLPELRAAYGLTIAQAGTLAGLPSLGLLATLLGWGVVIDRYGERFTMAASLLLTALALLLLGAVDGPWGAGAVLTLVGAAGGPVNAASGRLVLAWFSARQRGLAMGIRQAAQPLGIGASAALMPLAAEHWGFVAAMLLPAALAVAMVPPVLLYTGAPGADPPSRAPSGGVGSSPASPADSAADAPGAGTAPRPAASPYRHAAIWRVHGVSMLLGVPQFTVMTYALVYLVTEHGWSAPTAGAVIAATQVPGALSRLLLGLWSDRLGSRLRPVRIVAVVSGAALLGLTVSSAVLPWAAVPLLLACLVLSMSHNGLTFTAVAETAGLAWAGRAMAAQNSLQAVSTTVTPLLMGVVITALDGLDAVFAVAAAFCAAAVAAVPRDRAGAAPPP</sequence>
<dbReference type="PANTHER" id="PTHR23527:SF1">
    <property type="entry name" value="BLL3282 PROTEIN"/>
    <property type="match status" value="1"/>
</dbReference>
<comment type="caution">
    <text evidence="8">The sequence shown here is derived from an EMBL/GenBank/DDBJ whole genome shotgun (WGS) entry which is preliminary data.</text>
</comment>
<evidence type="ECO:0000256" key="6">
    <source>
        <dbReference type="SAM" id="Phobius"/>
    </source>
</evidence>
<dbReference type="RefSeq" id="WP_222600527.1">
    <property type="nucleotide sequence ID" value="NZ_JACCFO010000001.1"/>
</dbReference>
<dbReference type="GO" id="GO:0005886">
    <property type="term" value="C:plasma membrane"/>
    <property type="evidence" value="ECO:0007669"/>
    <property type="project" value="UniProtKB-SubCell"/>
</dbReference>
<feature type="transmembrane region" description="Helical" evidence="6">
    <location>
        <begin position="270"/>
        <end position="290"/>
    </location>
</feature>
<evidence type="ECO:0000313" key="8">
    <source>
        <dbReference type="EMBL" id="NYI98449.1"/>
    </source>
</evidence>
<accession>A0A853BRR7</accession>
<organism evidence="8 9">
    <name type="scientific">Streptomonospora nanhaiensis</name>
    <dbReference type="NCBI Taxonomy" id="1323731"/>
    <lineage>
        <taxon>Bacteria</taxon>
        <taxon>Bacillati</taxon>
        <taxon>Actinomycetota</taxon>
        <taxon>Actinomycetes</taxon>
        <taxon>Streptosporangiales</taxon>
        <taxon>Nocardiopsidaceae</taxon>
        <taxon>Streptomonospora</taxon>
    </lineage>
</organism>
<evidence type="ECO:0000259" key="7">
    <source>
        <dbReference type="PROSITE" id="PS50850"/>
    </source>
</evidence>
<comment type="subcellular location">
    <subcellularLocation>
        <location evidence="1">Cell membrane</location>
        <topology evidence="1">Multi-pass membrane protein</topology>
    </subcellularLocation>
</comment>
<evidence type="ECO:0000256" key="3">
    <source>
        <dbReference type="ARBA" id="ARBA00022989"/>
    </source>
</evidence>
<dbReference type="PANTHER" id="PTHR23527">
    <property type="entry name" value="BLL3282 PROTEIN"/>
    <property type="match status" value="1"/>
</dbReference>
<dbReference type="InterPro" id="IPR036259">
    <property type="entry name" value="MFS_trans_sf"/>
</dbReference>
<dbReference type="InterPro" id="IPR011701">
    <property type="entry name" value="MFS"/>
</dbReference>
<feature type="transmembrane region" description="Helical" evidence="6">
    <location>
        <begin position="74"/>
        <end position="93"/>
    </location>
</feature>
<dbReference type="EMBL" id="JACCFO010000001">
    <property type="protein sequence ID" value="NYI98449.1"/>
    <property type="molecule type" value="Genomic_DNA"/>
</dbReference>
<evidence type="ECO:0000256" key="2">
    <source>
        <dbReference type="ARBA" id="ARBA00022692"/>
    </source>
</evidence>
<feature type="transmembrane region" description="Helical" evidence="6">
    <location>
        <begin position="302"/>
        <end position="322"/>
    </location>
</feature>
<dbReference type="Proteomes" id="UP000575985">
    <property type="component" value="Unassembled WGS sequence"/>
</dbReference>
<dbReference type="PROSITE" id="PS50850">
    <property type="entry name" value="MFS"/>
    <property type="match status" value="1"/>
</dbReference>
<keyword evidence="3 6" id="KW-1133">Transmembrane helix</keyword>
<gene>
    <name evidence="8" type="ORF">HNR12_004726</name>
</gene>
<feature type="compositionally biased region" description="Low complexity" evidence="5">
    <location>
        <begin position="194"/>
        <end position="223"/>
    </location>
</feature>
<name>A0A853BRR7_9ACTN</name>
<feature type="transmembrane region" description="Helical" evidence="6">
    <location>
        <begin position="328"/>
        <end position="354"/>
    </location>
</feature>
<dbReference type="GO" id="GO:0022857">
    <property type="term" value="F:transmembrane transporter activity"/>
    <property type="evidence" value="ECO:0007669"/>
    <property type="project" value="InterPro"/>
</dbReference>
<dbReference type="Pfam" id="PF07690">
    <property type="entry name" value="MFS_1"/>
    <property type="match status" value="1"/>
</dbReference>
<reference evidence="8 9" key="1">
    <citation type="submission" date="2020-07" db="EMBL/GenBank/DDBJ databases">
        <title>Sequencing the genomes of 1000 actinobacteria strains.</title>
        <authorList>
            <person name="Klenk H.-P."/>
        </authorList>
    </citation>
    <scope>NUCLEOTIDE SEQUENCE [LARGE SCALE GENOMIC DNA]</scope>
    <source>
        <strain evidence="8 9">DSM 45927</strain>
    </source>
</reference>
<keyword evidence="4 6" id="KW-0472">Membrane</keyword>
<evidence type="ECO:0000256" key="1">
    <source>
        <dbReference type="ARBA" id="ARBA00004651"/>
    </source>
</evidence>
<feature type="transmembrane region" description="Helical" evidence="6">
    <location>
        <begin position="162"/>
        <end position="183"/>
    </location>
</feature>
<dbReference type="Gene3D" id="1.20.1250.20">
    <property type="entry name" value="MFS general substrate transporter like domains"/>
    <property type="match status" value="2"/>
</dbReference>
<feature type="transmembrane region" description="Helical" evidence="6">
    <location>
        <begin position="37"/>
        <end position="62"/>
    </location>
</feature>
<keyword evidence="9" id="KW-1185">Reference proteome</keyword>
<dbReference type="AlphaFoldDB" id="A0A853BRR7"/>
<proteinExistence type="predicted"/>
<dbReference type="InterPro" id="IPR020846">
    <property type="entry name" value="MFS_dom"/>
</dbReference>
<dbReference type="SUPFAM" id="SSF103473">
    <property type="entry name" value="MFS general substrate transporter"/>
    <property type="match status" value="1"/>
</dbReference>
<feature type="transmembrane region" description="Helical" evidence="6">
    <location>
        <begin position="238"/>
        <end position="258"/>
    </location>
</feature>
<protein>
    <submittedName>
        <fullName evidence="8">Sugar phosphate permease</fullName>
    </submittedName>
</protein>
<keyword evidence="2 6" id="KW-0812">Transmembrane</keyword>
<evidence type="ECO:0000256" key="5">
    <source>
        <dbReference type="SAM" id="MobiDB-lite"/>
    </source>
</evidence>
<dbReference type="InterPro" id="IPR052952">
    <property type="entry name" value="MFS-Transporter"/>
</dbReference>
<evidence type="ECO:0000256" key="4">
    <source>
        <dbReference type="ARBA" id="ARBA00023136"/>
    </source>
</evidence>
<feature type="transmembrane region" description="Helical" evidence="6">
    <location>
        <begin position="7"/>
        <end position="31"/>
    </location>
</feature>
<feature type="domain" description="Major facilitator superfamily (MFS) profile" evidence="7">
    <location>
        <begin position="8"/>
        <end position="414"/>
    </location>
</feature>
<evidence type="ECO:0000313" key="9">
    <source>
        <dbReference type="Proteomes" id="UP000575985"/>
    </source>
</evidence>
<feature type="region of interest" description="Disordered" evidence="5">
    <location>
        <begin position="191"/>
        <end position="223"/>
    </location>
</feature>